<gene>
    <name evidence="1" type="ORF">TIFTF001_008717</name>
</gene>
<protein>
    <submittedName>
        <fullName evidence="1">Uncharacterized protein</fullName>
    </submittedName>
</protein>
<dbReference type="Proteomes" id="UP001187192">
    <property type="component" value="Unassembled WGS sequence"/>
</dbReference>
<reference evidence="1" key="1">
    <citation type="submission" date="2023-07" db="EMBL/GenBank/DDBJ databases">
        <title>draft genome sequence of fig (Ficus carica).</title>
        <authorList>
            <person name="Takahashi T."/>
            <person name="Nishimura K."/>
        </authorList>
    </citation>
    <scope>NUCLEOTIDE SEQUENCE</scope>
</reference>
<evidence type="ECO:0000313" key="1">
    <source>
        <dbReference type="EMBL" id="GMN39484.1"/>
    </source>
</evidence>
<name>A0AA87ZTI1_FICCA</name>
<organism evidence="1 2">
    <name type="scientific">Ficus carica</name>
    <name type="common">Common fig</name>
    <dbReference type="NCBI Taxonomy" id="3494"/>
    <lineage>
        <taxon>Eukaryota</taxon>
        <taxon>Viridiplantae</taxon>
        <taxon>Streptophyta</taxon>
        <taxon>Embryophyta</taxon>
        <taxon>Tracheophyta</taxon>
        <taxon>Spermatophyta</taxon>
        <taxon>Magnoliopsida</taxon>
        <taxon>eudicotyledons</taxon>
        <taxon>Gunneridae</taxon>
        <taxon>Pentapetalae</taxon>
        <taxon>rosids</taxon>
        <taxon>fabids</taxon>
        <taxon>Rosales</taxon>
        <taxon>Moraceae</taxon>
        <taxon>Ficeae</taxon>
        <taxon>Ficus</taxon>
    </lineage>
</organism>
<proteinExistence type="predicted"/>
<sequence>MEAADSRRRLEYVDRKRGERKGKELSKVLSYWDSSLSLSKFFVREKTEKKEQGRKGKGEFLIGVLNMCRR</sequence>
<evidence type="ECO:0000313" key="2">
    <source>
        <dbReference type="Proteomes" id="UP001187192"/>
    </source>
</evidence>
<dbReference type="EMBL" id="BTGU01000009">
    <property type="protein sequence ID" value="GMN39484.1"/>
    <property type="molecule type" value="Genomic_DNA"/>
</dbReference>
<dbReference type="AlphaFoldDB" id="A0AA87ZTI1"/>
<keyword evidence="2" id="KW-1185">Reference proteome</keyword>
<accession>A0AA87ZTI1</accession>
<comment type="caution">
    <text evidence="1">The sequence shown here is derived from an EMBL/GenBank/DDBJ whole genome shotgun (WGS) entry which is preliminary data.</text>
</comment>